<reference evidence="1 2" key="1">
    <citation type="submission" date="2019-12" db="EMBL/GenBank/DDBJ databases">
        <title>Functional and genomic insights into the Sphingobium yanoikuyae YC-JY1, a bacterium efficiently degrading bisphenol A.</title>
        <authorList>
            <person name="Jia Y."/>
            <person name="Li X."/>
            <person name="Wang J."/>
            <person name="Eltoukhy A."/>
            <person name="Lamraoui I."/>
            <person name="Yan Y."/>
        </authorList>
    </citation>
    <scope>NUCLEOTIDE SEQUENCE [LARGE SCALE GENOMIC DNA]</scope>
    <source>
        <strain evidence="1 2">YC-JY1</strain>
    </source>
</reference>
<dbReference type="RefSeq" id="WP_159367744.1">
    <property type="nucleotide sequence ID" value="NZ_CP047218.1"/>
</dbReference>
<dbReference type="Proteomes" id="UP000464086">
    <property type="component" value="Chromosome"/>
</dbReference>
<protein>
    <submittedName>
        <fullName evidence="1">DUF1269 domain-containing protein</fullName>
    </submittedName>
</protein>
<sequence length="185" mass="19532">MSELIVIGFKQDMYRASHVLDELRALDYDWVIDLRDAVAVYRNRHGELRLDQSYGNTVGEGAGWGFLWGSLIGGLLAIPFTAGASAAGAAGALAVGALGGGTLGAIGGAADADWWQNEIGLSETFVRDVGSLVDRGDSAIFALLRSADPIYATERLAGYGGTILRTTLTSEQTAKLQKVLDNRGL</sequence>
<dbReference type="AlphaFoldDB" id="A0A6P1GMG0"/>
<accession>A0A6P1GMG0</accession>
<dbReference type="Pfam" id="PF06897">
    <property type="entry name" value="DUF1269"/>
    <property type="match status" value="1"/>
</dbReference>
<dbReference type="InterPro" id="IPR009200">
    <property type="entry name" value="DUF1269_membrane"/>
</dbReference>
<evidence type="ECO:0000313" key="1">
    <source>
        <dbReference type="EMBL" id="QHD69628.1"/>
    </source>
</evidence>
<gene>
    <name evidence="1" type="ORF">GS397_23040</name>
</gene>
<organism evidence="1 2">
    <name type="scientific">Sphingobium yanoikuyae</name>
    <name type="common">Sphingomonas yanoikuyae</name>
    <dbReference type="NCBI Taxonomy" id="13690"/>
    <lineage>
        <taxon>Bacteria</taxon>
        <taxon>Pseudomonadati</taxon>
        <taxon>Pseudomonadota</taxon>
        <taxon>Alphaproteobacteria</taxon>
        <taxon>Sphingomonadales</taxon>
        <taxon>Sphingomonadaceae</taxon>
        <taxon>Sphingobium</taxon>
    </lineage>
</organism>
<proteinExistence type="predicted"/>
<name>A0A6P1GMG0_SPHYA</name>
<evidence type="ECO:0000313" key="2">
    <source>
        <dbReference type="Proteomes" id="UP000464086"/>
    </source>
</evidence>
<dbReference type="EMBL" id="CP047218">
    <property type="protein sequence ID" value="QHD69628.1"/>
    <property type="molecule type" value="Genomic_DNA"/>
</dbReference>